<keyword evidence="8 15" id="KW-0547">Nucleotide-binding</keyword>
<dbReference type="NCBIfam" id="TIGR01512">
    <property type="entry name" value="ATPase-IB2_Cd"/>
    <property type="match status" value="1"/>
</dbReference>
<dbReference type="SUPFAM" id="SSF55008">
    <property type="entry name" value="HMA, heavy metal-associated domain"/>
    <property type="match status" value="1"/>
</dbReference>
<evidence type="ECO:0000256" key="10">
    <source>
        <dbReference type="ARBA" id="ARBA00022842"/>
    </source>
</evidence>
<evidence type="ECO:0000256" key="12">
    <source>
        <dbReference type="ARBA" id="ARBA00022989"/>
    </source>
</evidence>
<dbReference type="InterPro" id="IPR023214">
    <property type="entry name" value="HAD_sf"/>
</dbReference>
<dbReference type="Pfam" id="PF00702">
    <property type="entry name" value="Hydrolase"/>
    <property type="match status" value="1"/>
</dbReference>
<name>X7EIW2_9RHOB</name>
<keyword evidence="19" id="KW-1185">Reference proteome</keyword>
<dbReference type="Gene3D" id="3.40.1110.10">
    <property type="entry name" value="Calcium-transporting ATPase, cytoplasmic domain N"/>
    <property type="match status" value="1"/>
</dbReference>
<dbReference type="InterPro" id="IPR018303">
    <property type="entry name" value="ATPase_P-typ_P_site"/>
</dbReference>
<comment type="subcellular location">
    <subcellularLocation>
        <location evidence="1">Cell membrane</location>
        <topology evidence="1">Multi-pass membrane protein</topology>
    </subcellularLocation>
</comment>
<dbReference type="RefSeq" id="WP_037259327.1">
    <property type="nucleotide sequence ID" value="NZ_JALZ01000003.1"/>
</dbReference>
<evidence type="ECO:0000259" key="17">
    <source>
        <dbReference type="PROSITE" id="PS50846"/>
    </source>
</evidence>
<evidence type="ECO:0000256" key="6">
    <source>
        <dbReference type="ARBA" id="ARBA00022692"/>
    </source>
</evidence>
<dbReference type="InterPro" id="IPR001757">
    <property type="entry name" value="P_typ_ATPase"/>
</dbReference>
<dbReference type="InterPro" id="IPR023299">
    <property type="entry name" value="ATPase_P-typ_cyto_dom_N"/>
</dbReference>
<sequence length="715" mass="73100">MTAACACGGIAAVPASAAEARPDILIHLPTIHCAACIVTAERTLSAAPGVLSARVNMGLKRALVTTDGTASALDLCTRLEAAGLSAQPLDAATLGQGADHAGRDLLMRMGIAGFAMMNVMLLSVAVWSGAAESTRQLFHLISAAITVPAIAYSARPFFDAAWRSLKAGRLGMDVPISLAILLATAMSLAEIVTREGHVWFEAALSLTFFLLVGRYLDQSCRRAARSAAAELSALDVPTATRLGADGPETVPSGALVPGDRIRVLPGQRLPADGVIEEGETDLDRSAMTGETEPAAAAPGDEVRAGETNLTGALVVRVARAGQDTQLARLASLVAVAETARNRHASLADRAGAAYAPLVHLLAAASFAFWWAWGGDAWQALGIAIAVLIITCPCALGLAVPAVSVAASGRLFRAGLLVKSATALERLSEVDTIVFDKTGTLTTGTPAIAAAPGGTALSVARALAEGSDHPAARALARHARDRGAEPATVEARREVPGHGVAGIWGISTVRLGRASFTGAEEDGRSGMWLHIGGSEPERILLKEMLRSGAEDAVAALKANGYRVLMLSGDGALAVADTAQRLGIDEAEGGLSPEDKVARLEGLAAEGRRVLMVGDGLNDTAALAAAHASIAPGTGLDAARSAADVVLLTGSLLAVPEALRVAKAARARMAQNLWLAAGYNAIAIPVALVGLATPLLAALAMSTSSITVSLNALRLSR</sequence>
<comment type="caution">
    <text evidence="18">The sequence shown here is derived from an EMBL/GenBank/DDBJ whole genome shotgun (WGS) entry which is preliminary data.</text>
</comment>
<feature type="transmembrane region" description="Helical" evidence="15">
    <location>
        <begin position="198"/>
        <end position="216"/>
    </location>
</feature>
<evidence type="ECO:0000313" key="19">
    <source>
        <dbReference type="Proteomes" id="UP000022447"/>
    </source>
</evidence>
<evidence type="ECO:0000256" key="15">
    <source>
        <dbReference type="RuleBase" id="RU362081"/>
    </source>
</evidence>
<dbReference type="GO" id="GO:0005524">
    <property type="term" value="F:ATP binding"/>
    <property type="evidence" value="ECO:0007669"/>
    <property type="project" value="UniProtKB-UniRule"/>
</dbReference>
<evidence type="ECO:0000256" key="7">
    <source>
        <dbReference type="ARBA" id="ARBA00022723"/>
    </source>
</evidence>
<dbReference type="SUPFAM" id="SSF56784">
    <property type="entry name" value="HAD-like"/>
    <property type="match status" value="1"/>
</dbReference>
<dbReference type="NCBIfam" id="TIGR01525">
    <property type="entry name" value="ATPase-IB_hvy"/>
    <property type="match status" value="1"/>
</dbReference>
<dbReference type="GO" id="GO:0055070">
    <property type="term" value="P:copper ion homeostasis"/>
    <property type="evidence" value="ECO:0007669"/>
    <property type="project" value="TreeGrafter"/>
</dbReference>
<evidence type="ECO:0000256" key="3">
    <source>
        <dbReference type="ARBA" id="ARBA00022448"/>
    </source>
</evidence>
<dbReference type="eggNOG" id="COG2217">
    <property type="taxonomic scope" value="Bacteria"/>
</dbReference>
<dbReference type="CDD" id="cd00371">
    <property type="entry name" value="HMA"/>
    <property type="match status" value="1"/>
</dbReference>
<keyword evidence="6 15" id="KW-0812">Transmembrane</keyword>
<dbReference type="GO" id="GO:0043682">
    <property type="term" value="F:P-type divalent copper transporter activity"/>
    <property type="evidence" value="ECO:0007669"/>
    <property type="project" value="TreeGrafter"/>
</dbReference>
<keyword evidence="5" id="KW-0597">Phosphoprotein</keyword>
<dbReference type="SUPFAM" id="SSF81665">
    <property type="entry name" value="Calcium ATPase, transmembrane domain M"/>
    <property type="match status" value="1"/>
</dbReference>
<evidence type="ECO:0000313" key="18">
    <source>
        <dbReference type="EMBL" id="ETX15815.1"/>
    </source>
</evidence>
<feature type="domain" description="HMA" evidence="17">
    <location>
        <begin position="22"/>
        <end position="87"/>
    </location>
</feature>
<evidence type="ECO:0000256" key="13">
    <source>
        <dbReference type="ARBA" id="ARBA00023065"/>
    </source>
</evidence>
<keyword evidence="7 15" id="KW-0479">Metal-binding</keyword>
<evidence type="ECO:0000256" key="2">
    <source>
        <dbReference type="ARBA" id="ARBA00006024"/>
    </source>
</evidence>
<evidence type="ECO:0000256" key="5">
    <source>
        <dbReference type="ARBA" id="ARBA00022553"/>
    </source>
</evidence>
<feature type="transmembrane region" description="Helical" evidence="15">
    <location>
        <begin position="111"/>
        <end position="131"/>
    </location>
</feature>
<dbReference type="InterPro" id="IPR036412">
    <property type="entry name" value="HAD-like_sf"/>
</dbReference>
<dbReference type="GO" id="GO:0016887">
    <property type="term" value="F:ATP hydrolysis activity"/>
    <property type="evidence" value="ECO:0007669"/>
    <property type="project" value="InterPro"/>
</dbReference>
<keyword evidence="11" id="KW-1278">Translocase</keyword>
<evidence type="ECO:0000256" key="9">
    <source>
        <dbReference type="ARBA" id="ARBA00022840"/>
    </source>
</evidence>
<evidence type="ECO:0000256" key="1">
    <source>
        <dbReference type="ARBA" id="ARBA00004651"/>
    </source>
</evidence>
<evidence type="ECO:0000256" key="14">
    <source>
        <dbReference type="ARBA" id="ARBA00023136"/>
    </source>
</evidence>
<dbReference type="Pfam" id="PF00122">
    <property type="entry name" value="E1-E2_ATPase"/>
    <property type="match status" value="1"/>
</dbReference>
<evidence type="ECO:0000256" key="4">
    <source>
        <dbReference type="ARBA" id="ARBA00022475"/>
    </source>
</evidence>
<keyword evidence="14 15" id="KW-0472">Membrane</keyword>
<dbReference type="Pfam" id="PF00403">
    <property type="entry name" value="HMA"/>
    <property type="match status" value="1"/>
</dbReference>
<feature type="region of interest" description="Disordered" evidence="16">
    <location>
        <begin position="277"/>
        <end position="297"/>
    </location>
</feature>
<protein>
    <submittedName>
        <fullName evidence="18">ATPase</fullName>
    </submittedName>
</protein>
<proteinExistence type="inferred from homology"/>
<dbReference type="Proteomes" id="UP000022447">
    <property type="component" value="Unassembled WGS sequence"/>
</dbReference>
<dbReference type="NCBIfam" id="TIGR01511">
    <property type="entry name" value="ATPase-IB1_Cu"/>
    <property type="match status" value="1"/>
</dbReference>
<keyword evidence="12 15" id="KW-1133">Transmembrane helix</keyword>
<comment type="similarity">
    <text evidence="2 15">Belongs to the cation transport ATPase (P-type) (TC 3.A.3) family. Type IB subfamily.</text>
</comment>
<feature type="transmembrane region" description="Helical" evidence="15">
    <location>
        <begin position="352"/>
        <end position="372"/>
    </location>
</feature>
<dbReference type="PANTHER" id="PTHR43520">
    <property type="entry name" value="ATP7, ISOFORM B"/>
    <property type="match status" value="1"/>
</dbReference>
<dbReference type="PROSITE" id="PS00154">
    <property type="entry name" value="ATPASE_E1_E2"/>
    <property type="match status" value="1"/>
</dbReference>
<keyword evidence="9 15" id="KW-0067">ATP-binding</keyword>
<feature type="transmembrane region" description="Helical" evidence="15">
    <location>
        <begin position="378"/>
        <end position="402"/>
    </location>
</feature>
<dbReference type="NCBIfam" id="TIGR01494">
    <property type="entry name" value="ATPase_P-type"/>
    <property type="match status" value="2"/>
</dbReference>
<dbReference type="InterPro" id="IPR008250">
    <property type="entry name" value="ATPase_P-typ_transduc_dom_A_sf"/>
</dbReference>
<dbReference type="PRINTS" id="PR00119">
    <property type="entry name" value="CATATPASE"/>
</dbReference>
<dbReference type="GO" id="GO:0005886">
    <property type="term" value="C:plasma membrane"/>
    <property type="evidence" value="ECO:0007669"/>
    <property type="project" value="UniProtKB-SubCell"/>
</dbReference>
<gene>
    <name evidence="18" type="ORF">OCH239_11565</name>
</gene>
<feature type="transmembrane region" description="Helical" evidence="15">
    <location>
        <begin position="137"/>
        <end position="158"/>
    </location>
</feature>
<dbReference type="PROSITE" id="PS50846">
    <property type="entry name" value="HMA_2"/>
    <property type="match status" value="1"/>
</dbReference>
<evidence type="ECO:0000256" key="8">
    <source>
        <dbReference type="ARBA" id="ARBA00022741"/>
    </source>
</evidence>
<organism evidence="18 19">
    <name type="scientific">Roseivivax halodurans JCM 10272</name>
    <dbReference type="NCBI Taxonomy" id="1449350"/>
    <lineage>
        <taxon>Bacteria</taxon>
        <taxon>Pseudomonadati</taxon>
        <taxon>Pseudomonadota</taxon>
        <taxon>Alphaproteobacteria</taxon>
        <taxon>Rhodobacterales</taxon>
        <taxon>Roseobacteraceae</taxon>
        <taxon>Roseivivax</taxon>
    </lineage>
</organism>
<keyword evidence="3" id="KW-0813">Transport</keyword>
<dbReference type="Gene3D" id="2.70.150.10">
    <property type="entry name" value="Calcium-transporting ATPase, cytoplasmic transduction domain A"/>
    <property type="match status" value="1"/>
</dbReference>
<dbReference type="InterPro" id="IPR036163">
    <property type="entry name" value="HMA_dom_sf"/>
</dbReference>
<feature type="transmembrane region" description="Helical" evidence="15">
    <location>
        <begin position="170"/>
        <end position="192"/>
    </location>
</feature>
<dbReference type="PATRIC" id="fig|1449350.3.peg.925"/>
<dbReference type="EMBL" id="JALZ01000003">
    <property type="protein sequence ID" value="ETX15815.1"/>
    <property type="molecule type" value="Genomic_DNA"/>
</dbReference>
<dbReference type="InterPro" id="IPR006121">
    <property type="entry name" value="HMA_dom"/>
</dbReference>
<dbReference type="InterPro" id="IPR023298">
    <property type="entry name" value="ATPase_P-typ_TM_dom_sf"/>
</dbReference>
<dbReference type="OrthoDB" id="9807843at2"/>
<dbReference type="STRING" id="1449350.OCH239_11565"/>
<keyword evidence="13" id="KW-0406">Ion transport</keyword>
<accession>X7EIW2</accession>
<reference evidence="18 19" key="1">
    <citation type="submission" date="2014-01" db="EMBL/GenBank/DDBJ databases">
        <title>Roseivivax halodurans JCM 10272 Genome Sequencing.</title>
        <authorList>
            <person name="Lai Q."/>
            <person name="Li G."/>
            <person name="Shao Z."/>
        </authorList>
    </citation>
    <scope>NUCLEOTIDE SEQUENCE [LARGE SCALE GENOMIC DNA]</scope>
    <source>
        <strain evidence="18 19">JCM 10272</strain>
    </source>
</reference>
<evidence type="ECO:0000256" key="11">
    <source>
        <dbReference type="ARBA" id="ARBA00022967"/>
    </source>
</evidence>
<dbReference type="AlphaFoldDB" id="X7EIW2"/>
<dbReference type="Gene3D" id="3.40.50.1000">
    <property type="entry name" value="HAD superfamily/HAD-like"/>
    <property type="match status" value="1"/>
</dbReference>
<dbReference type="InterPro" id="IPR027256">
    <property type="entry name" value="P-typ_ATPase_IB"/>
</dbReference>
<dbReference type="SUPFAM" id="SSF81653">
    <property type="entry name" value="Calcium ATPase, transduction domain A"/>
    <property type="match status" value="1"/>
</dbReference>
<evidence type="ECO:0000256" key="16">
    <source>
        <dbReference type="SAM" id="MobiDB-lite"/>
    </source>
</evidence>
<dbReference type="Gene3D" id="3.30.70.100">
    <property type="match status" value="1"/>
</dbReference>
<keyword evidence="10" id="KW-0460">Magnesium</keyword>
<dbReference type="GO" id="GO:0005507">
    <property type="term" value="F:copper ion binding"/>
    <property type="evidence" value="ECO:0007669"/>
    <property type="project" value="TreeGrafter"/>
</dbReference>
<feature type="transmembrane region" description="Helical" evidence="15">
    <location>
        <begin position="671"/>
        <end position="687"/>
    </location>
</feature>
<keyword evidence="4 15" id="KW-1003">Cell membrane</keyword>
<dbReference type="InterPro" id="IPR059000">
    <property type="entry name" value="ATPase_P-type_domA"/>
</dbReference>
<dbReference type="PANTHER" id="PTHR43520:SF5">
    <property type="entry name" value="CATION-TRANSPORTING P-TYPE ATPASE-RELATED"/>
    <property type="match status" value="1"/>
</dbReference>